<dbReference type="SUPFAM" id="SSF50729">
    <property type="entry name" value="PH domain-like"/>
    <property type="match status" value="1"/>
</dbReference>
<accession>A0A170WSZ7</accession>
<organism evidence="1">
    <name type="scientific">Triatoma infestans</name>
    <name type="common">Assassin bug</name>
    <dbReference type="NCBI Taxonomy" id="30076"/>
    <lineage>
        <taxon>Eukaryota</taxon>
        <taxon>Metazoa</taxon>
        <taxon>Ecdysozoa</taxon>
        <taxon>Arthropoda</taxon>
        <taxon>Hexapoda</taxon>
        <taxon>Insecta</taxon>
        <taxon>Pterygota</taxon>
        <taxon>Neoptera</taxon>
        <taxon>Paraneoptera</taxon>
        <taxon>Hemiptera</taxon>
        <taxon>Heteroptera</taxon>
        <taxon>Panheteroptera</taxon>
        <taxon>Cimicomorpha</taxon>
        <taxon>Reduviidae</taxon>
        <taxon>Triatominae</taxon>
        <taxon>Triatoma</taxon>
    </lineage>
</organism>
<dbReference type="EMBL" id="GEMB01005171">
    <property type="protein sequence ID" value="JAR98139.1"/>
    <property type="molecule type" value="Transcribed_RNA"/>
</dbReference>
<evidence type="ECO:0000313" key="1">
    <source>
        <dbReference type="EMBL" id="JAR98139.1"/>
    </source>
</evidence>
<dbReference type="AlphaFoldDB" id="A0A170WSZ7"/>
<protein>
    <submittedName>
        <fullName evidence="1">Dedicator of cytokinesis protein 9 isoform x2</fullName>
    </submittedName>
</protein>
<dbReference type="InterPro" id="IPR011993">
    <property type="entry name" value="PH-like_dom_sf"/>
</dbReference>
<dbReference type="Gene3D" id="2.30.29.30">
    <property type="entry name" value="Pleckstrin-homology domain (PH domain)/Phosphotyrosine-binding domain (PTB)"/>
    <property type="match status" value="1"/>
</dbReference>
<reference evidence="1" key="1">
    <citation type="submission" date="2016-04" db="EMBL/GenBank/DDBJ databases">
        <authorList>
            <person name="Calderon-Fernandez G.M.Sr."/>
        </authorList>
    </citation>
    <scope>NUCLEOTIDE SEQUENCE</scope>
    <source>
        <strain evidence="1">Int1</strain>
        <tissue evidence="1">Integument</tissue>
    </source>
</reference>
<name>A0A170WSZ7_TRIIF</name>
<proteinExistence type="predicted"/>
<sequence length="81" mass="9597">MKYYEVDTDVDQVDEQDLSRTDGVTKQGYLMKGPEVGSDRMFPNIGSKSFKRRYCYLRREVDGTYILELHKDEKKEKLKPQ</sequence>
<reference evidence="1" key="2">
    <citation type="journal article" date="2017" name="J. Med. Entomol.">
        <title>Transcriptome Analysis of the Triatoma infestans (Hemiptera: Reduviidae) Integument.</title>
        <authorList>
            <person name="Calderon-Fernandez G.M."/>
            <person name="Moriconi D.E."/>
            <person name="Dulbecco A.B."/>
            <person name="Juarez M.P."/>
        </authorList>
    </citation>
    <scope>NUCLEOTIDE SEQUENCE</scope>
    <source>
        <strain evidence="1">Int1</strain>
        <tissue evidence="1">Integument</tissue>
    </source>
</reference>